<accession>A0A1H2QQJ3</accession>
<keyword evidence="1" id="KW-0812">Transmembrane</keyword>
<evidence type="ECO:0008006" key="4">
    <source>
        <dbReference type="Google" id="ProtNLM"/>
    </source>
</evidence>
<sequence>MVQQASFIDFLGMLFTVFLVLACLFWVGILLVPFALRFLIRRHMNTVEKQLFQEESFQGQGAQQQYYQGSYTNHQNRNTSAGTQQKKDKKIVGEYIDFEEIE</sequence>
<organism evidence="2 3">
    <name type="scientific">Capnocytophaga granulosa</name>
    <dbReference type="NCBI Taxonomy" id="45242"/>
    <lineage>
        <taxon>Bacteria</taxon>
        <taxon>Pseudomonadati</taxon>
        <taxon>Bacteroidota</taxon>
        <taxon>Flavobacteriia</taxon>
        <taxon>Flavobacteriales</taxon>
        <taxon>Flavobacteriaceae</taxon>
        <taxon>Capnocytophaga</taxon>
    </lineage>
</organism>
<proteinExistence type="predicted"/>
<keyword evidence="1" id="KW-1133">Transmembrane helix</keyword>
<evidence type="ECO:0000313" key="3">
    <source>
        <dbReference type="Proteomes" id="UP000182771"/>
    </source>
</evidence>
<dbReference type="GeneID" id="85017907"/>
<dbReference type="InterPro" id="IPR032272">
    <property type="entry name" value="DUF4834"/>
</dbReference>
<dbReference type="Proteomes" id="UP000182771">
    <property type="component" value="Unassembled WGS sequence"/>
</dbReference>
<evidence type="ECO:0000256" key="1">
    <source>
        <dbReference type="SAM" id="Phobius"/>
    </source>
</evidence>
<dbReference type="RefSeq" id="WP_016419521.1">
    <property type="nucleotide sequence ID" value="NZ_FNND01000001.1"/>
</dbReference>
<gene>
    <name evidence="2" type="ORF">SAMN05444420_101221</name>
</gene>
<keyword evidence="1" id="KW-0472">Membrane</keyword>
<dbReference type="AlphaFoldDB" id="A0A1H2QQJ3"/>
<keyword evidence="3" id="KW-1185">Reference proteome</keyword>
<dbReference type="EMBL" id="FNND01000001">
    <property type="protein sequence ID" value="SDW09150.1"/>
    <property type="molecule type" value="Genomic_DNA"/>
</dbReference>
<protein>
    <recommendedName>
        <fullName evidence="4">DUF4834 domain-containing protein</fullName>
    </recommendedName>
</protein>
<name>A0A1H2QQJ3_9FLAO</name>
<reference evidence="2 3" key="1">
    <citation type="submission" date="2016-10" db="EMBL/GenBank/DDBJ databases">
        <authorList>
            <person name="Varghese N."/>
            <person name="Submissions S."/>
        </authorList>
    </citation>
    <scope>NUCLEOTIDE SEQUENCE [LARGE SCALE GENOMIC DNA]</scope>
    <source>
        <strain evidence="2 3">DSM 11449</strain>
    </source>
</reference>
<dbReference type="OrthoDB" id="1123055at2"/>
<feature type="transmembrane region" description="Helical" evidence="1">
    <location>
        <begin position="12"/>
        <end position="40"/>
    </location>
</feature>
<evidence type="ECO:0000313" key="2">
    <source>
        <dbReference type="EMBL" id="SDW09150.1"/>
    </source>
</evidence>
<dbReference type="Pfam" id="PF16118">
    <property type="entry name" value="DUF4834"/>
    <property type="match status" value="1"/>
</dbReference>
<comment type="caution">
    <text evidence="2">The sequence shown here is derived from an EMBL/GenBank/DDBJ whole genome shotgun (WGS) entry which is preliminary data.</text>
</comment>